<evidence type="ECO:0000313" key="2">
    <source>
        <dbReference type="Proteomes" id="UP000011744"/>
    </source>
</evidence>
<evidence type="ECO:0000313" key="1">
    <source>
        <dbReference type="EMBL" id="EME69786.1"/>
    </source>
</evidence>
<keyword evidence="1" id="KW-0969">Cilium</keyword>
<dbReference type="STRING" id="1244869.H261_11470"/>
<name>M2Y9T4_9PROT</name>
<reference evidence="1 2" key="1">
    <citation type="journal article" date="2014" name="Genome Announc.">
        <title>Draft Genome Sequence of Magnetospirillum sp. Strain SO-1, a Freshwater Magnetotactic Bacterium Isolated from the Ol'khovka River, Russia.</title>
        <authorList>
            <person name="Grouzdev D.S."/>
            <person name="Dziuba M.V."/>
            <person name="Sukhacheva M.S."/>
            <person name="Mardanov A.V."/>
            <person name="Beletskiy A.V."/>
            <person name="Kuznetsov B.B."/>
            <person name="Skryabin K.G."/>
        </authorList>
    </citation>
    <scope>NUCLEOTIDE SEQUENCE [LARGE SCALE GENOMIC DNA]</scope>
    <source>
        <strain evidence="1 2">SO-1</strain>
    </source>
</reference>
<dbReference type="eggNOG" id="COG1580">
    <property type="taxonomic scope" value="Bacteria"/>
</dbReference>
<dbReference type="Proteomes" id="UP000011744">
    <property type="component" value="Unassembled WGS sequence"/>
</dbReference>
<dbReference type="PATRIC" id="fig|1244869.3.peg.2312"/>
<protein>
    <submittedName>
        <fullName evidence="1">Flagellar basal body-associated protein FliL</fullName>
    </submittedName>
</protein>
<accession>M2Y9T4</accession>
<gene>
    <name evidence="1" type="ORF">H261_11470</name>
</gene>
<comment type="caution">
    <text evidence="1">The sequence shown here is derived from an EMBL/GenBank/DDBJ whole genome shotgun (WGS) entry which is preliminary data.</text>
</comment>
<keyword evidence="1" id="KW-0282">Flagellum</keyword>
<sequence>MIFMVVALLMLIGAVIGGLYFWGIDPLAKLGITAPMIGKEPAAPPPPPPPSYVDFGLLIVPVIQDREVKKQAEMIVRLEVDPKNKEIVAKNLPRLQNAYLAEMISYLSIAVKEGQPLDVPVIRRRLTASAEKTLGGVYVKDVLIENPNLK</sequence>
<dbReference type="AlphaFoldDB" id="M2Y9T4"/>
<organism evidence="1 2">
    <name type="scientific">Paramagnetospirillum caucaseum</name>
    <dbReference type="NCBI Taxonomy" id="1244869"/>
    <lineage>
        <taxon>Bacteria</taxon>
        <taxon>Pseudomonadati</taxon>
        <taxon>Pseudomonadota</taxon>
        <taxon>Alphaproteobacteria</taxon>
        <taxon>Rhodospirillales</taxon>
        <taxon>Magnetospirillaceae</taxon>
        <taxon>Paramagnetospirillum</taxon>
    </lineage>
</organism>
<dbReference type="EMBL" id="AONQ01000027">
    <property type="protein sequence ID" value="EME69786.1"/>
    <property type="molecule type" value="Genomic_DNA"/>
</dbReference>
<keyword evidence="1" id="KW-0966">Cell projection</keyword>
<keyword evidence="2" id="KW-1185">Reference proteome</keyword>
<proteinExistence type="predicted"/>